<dbReference type="Proteomes" id="UP000324222">
    <property type="component" value="Unassembled WGS sequence"/>
</dbReference>
<dbReference type="AlphaFoldDB" id="A0A5B7EP41"/>
<dbReference type="EMBL" id="VSRR010003164">
    <property type="protein sequence ID" value="MPC34949.1"/>
    <property type="molecule type" value="Genomic_DNA"/>
</dbReference>
<reference evidence="1 2" key="1">
    <citation type="submission" date="2019-05" db="EMBL/GenBank/DDBJ databases">
        <title>Another draft genome of Portunus trituberculatus and its Hox gene families provides insights of decapod evolution.</title>
        <authorList>
            <person name="Jeong J.-H."/>
            <person name="Song I."/>
            <person name="Kim S."/>
            <person name="Choi T."/>
            <person name="Kim D."/>
            <person name="Ryu S."/>
            <person name="Kim W."/>
        </authorList>
    </citation>
    <scope>NUCLEOTIDE SEQUENCE [LARGE SCALE GENOMIC DNA]</scope>
    <source>
        <tissue evidence="1">Muscle</tissue>
    </source>
</reference>
<sequence length="94" mass="10317">MCCEEGRTTGTGGRWLAHLPAARLPVPIQLAVSHLTGTRHFSQCTGTHCHRFGLFLRLRLVPRRAIAVIPQPLRCFSATNLYPSHSPTGPHSPP</sequence>
<keyword evidence="2" id="KW-1185">Reference proteome</keyword>
<comment type="caution">
    <text evidence="1">The sequence shown here is derived from an EMBL/GenBank/DDBJ whole genome shotgun (WGS) entry which is preliminary data.</text>
</comment>
<name>A0A5B7EP41_PORTR</name>
<proteinExistence type="predicted"/>
<evidence type="ECO:0000313" key="2">
    <source>
        <dbReference type="Proteomes" id="UP000324222"/>
    </source>
</evidence>
<gene>
    <name evidence="1" type="ORF">E2C01_028355</name>
</gene>
<evidence type="ECO:0000313" key="1">
    <source>
        <dbReference type="EMBL" id="MPC34949.1"/>
    </source>
</evidence>
<protein>
    <submittedName>
        <fullName evidence="1">Uncharacterized protein</fullName>
    </submittedName>
</protein>
<organism evidence="1 2">
    <name type="scientific">Portunus trituberculatus</name>
    <name type="common">Swimming crab</name>
    <name type="synonym">Neptunus trituberculatus</name>
    <dbReference type="NCBI Taxonomy" id="210409"/>
    <lineage>
        <taxon>Eukaryota</taxon>
        <taxon>Metazoa</taxon>
        <taxon>Ecdysozoa</taxon>
        <taxon>Arthropoda</taxon>
        <taxon>Crustacea</taxon>
        <taxon>Multicrustacea</taxon>
        <taxon>Malacostraca</taxon>
        <taxon>Eumalacostraca</taxon>
        <taxon>Eucarida</taxon>
        <taxon>Decapoda</taxon>
        <taxon>Pleocyemata</taxon>
        <taxon>Brachyura</taxon>
        <taxon>Eubrachyura</taxon>
        <taxon>Portunoidea</taxon>
        <taxon>Portunidae</taxon>
        <taxon>Portuninae</taxon>
        <taxon>Portunus</taxon>
    </lineage>
</organism>
<accession>A0A5B7EP41</accession>